<dbReference type="SUPFAM" id="SSF48452">
    <property type="entry name" value="TPR-like"/>
    <property type="match status" value="1"/>
</dbReference>
<dbReference type="Gene3D" id="1.25.40.10">
    <property type="entry name" value="Tetratricopeptide repeat domain"/>
    <property type="match status" value="1"/>
</dbReference>
<dbReference type="STRING" id="2018661.A0A2A2M3R6"/>
<keyword evidence="2" id="KW-1185">Reference proteome</keyword>
<dbReference type="Proteomes" id="UP000218231">
    <property type="component" value="Unassembled WGS sequence"/>
</dbReference>
<sequence>MISPTTTGSRLAQAAGFSFSPFPITRSTSAMAAKPAGSICAAQPVTTICASGRSRRARRTAWRLAFTAALVTAQELTTTVSRPASRARIVSLSAMLRRQPREMTSGAGADMTRDLVRDGAQVHDMAAAVLDFWFGLTQEQHFAKDDGLDRQIADRFGAMRDGVLRGDAEGWRDDPDALLAAIILLDQFSRNIHRDTAQAFAADDLAVELTLDAIAKGWEGRFPPERRVFLYMPLMHAENLGLQNLSVEKFEDLGLAENIAFAKDHRDVIAQYGRFPSRNAALGRESTKAEQTYLAQPDAGW</sequence>
<evidence type="ECO:0008006" key="3">
    <source>
        <dbReference type="Google" id="ProtNLM"/>
    </source>
</evidence>
<gene>
    <name evidence="1" type="ORF">WR25_10703</name>
</gene>
<proteinExistence type="predicted"/>
<dbReference type="InterPro" id="IPR010323">
    <property type="entry name" value="DUF924"/>
</dbReference>
<protein>
    <recommendedName>
        <fullName evidence="3">DUF924 domain-containing protein</fullName>
    </recommendedName>
</protein>
<evidence type="ECO:0000313" key="2">
    <source>
        <dbReference type="Proteomes" id="UP000218231"/>
    </source>
</evidence>
<organism evidence="1 2">
    <name type="scientific">Diploscapter pachys</name>
    <dbReference type="NCBI Taxonomy" id="2018661"/>
    <lineage>
        <taxon>Eukaryota</taxon>
        <taxon>Metazoa</taxon>
        <taxon>Ecdysozoa</taxon>
        <taxon>Nematoda</taxon>
        <taxon>Chromadorea</taxon>
        <taxon>Rhabditida</taxon>
        <taxon>Rhabditina</taxon>
        <taxon>Rhabditomorpha</taxon>
        <taxon>Rhabditoidea</taxon>
        <taxon>Rhabditidae</taxon>
        <taxon>Diploscapter</taxon>
    </lineage>
</organism>
<dbReference type="AlphaFoldDB" id="A0A2A2M3R6"/>
<accession>A0A2A2M3R6</accession>
<dbReference type="EMBL" id="LIAE01005729">
    <property type="protein sequence ID" value="PAV93100.1"/>
    <property type="molecule type" value="Genomic_DNA"/>
</dbReference>
<reference evidence="1 2" key="1">
    <citation type="journal article" date="2017" name="Curr. Biol.">
        <title>Genome architecture and evolution of a unichromosomal asexual nematode.</title>
        <authorList>
            <person name="Fradin H."/>
            <person name="Zegar C."/>
            <person name="Gutwein M."/>
            <person name="Lucas J."/>
            <person name="Kovtun M."/>
            <person name="Corcoran D."/>
            <person name="Baugh L.R."/>
            <person name="Kiontke K."/>
            <person name="Gunsalus K."/>
            <person name="Fitch D.H."/>
            <person name="Piano F."/>
        </authorList>
    </citation>
    <scope>NUCLEOTIDE SEQUENCE [LARGE SCALE GENOMIC DNA]</scope>
    <source>
        <strain evidence="1">PF1309</strain>
    </source>
</reference>
<dbReference type="InterPro" id="IPR011990">
    <property type="entry name" value="TPR-like_helical_dom_sf"/>
</dbReference>
<dbReference type="Gene3D" id="1.20.58.320">
    <property type="entry name" value="TPR-like"/>
    <property type="match status" value="1"/>
</dbReference>
<comment type="caution">
    <text evidence="1">The sequence shown here is derived from an EMBL/GenBank/DDBJ whole genome shotgun (WGS) entry which is preliminary data.</text>
</comment>
<name>A0A2A2M3R6_9BILA</name>
<dbReference type="Pfam" id="PF06041">
    <property type="entry name" value="DUF924"/>
    <property type="match status" value="1"/>
</dbReference>
<dbReference type="OrthoDB" id="414698at2759"/>
<evidence type="ECO:0000313" key="1">
    <source>
        <dbReference type="EMBL" id="PAV93100.1"/>
    </source>
</evidence>